<dbReference type="AlphaFoldDB" id="A0A2R9SY43"/>
<organism evidence="1 2">
    <name type="scientific">Paenibacillus vortex V453</name>
    <dbReference type="NCBI Taxonomy" id="715225"/>
    <lineage>
        <taxon>Bacteria</taxon>
        <taxon>Bacillati</taxon>
        <taxon>Bacillota</taxon>
        <taxon>Bacilli</taxon>
        <taxon>Bacillales</taxon>
        <taxon>Paenibacillaceae</taxon>
        <taxon>Paenibacillus</taxon>
    </lineage>
</organism>
<dbReference type="EMBL" id="ADHJ01000014">
    <property type="protein sequence ID" value="EFU42338.1"/>
    <property type="molecule type" value="Genomic_DNA"/>
</dbReference>
<comment type="caution">
    <text evidence="1">The sequence shown here is derived from an EMBL/GenBank/DDBJ whole genome shotgun (WGS) entry which is preliminary data.</text>
</comment>
<evidence type="ECO:0000313" key="2">
    <source>
        <dbReference type="Proteomes" id="UP000003094"/>
    </source>
</evidence>
<gene>
    <name evidence="1" type="ORF">PVOR_08660</name>
</gene>
<sequence>MVLPLSLLRGEKSVVHDGRLMDEWTQIIII</sequence>
<protein>
    <submittedName>
        <fullName evidence="1">Uncharacterized protein</fullName>
    </submittedName>
</protein>
<dbReference type="Proteomes" id="UP000003094">
    <property type="component" value="Unassembled WGS sequence"/>
</dbReference>
<proteinExistence type="predicted"/>
<accession>A0A2R9SY43</accession>
<name>A0A2R9SY43_9BACL</name>
<dbReference type="KEGG" id="pvo:PVOR_08660"/>
<evidence type="ECO:0000313" key="1">
    <source>
        <dbReference type="EMBL" id="EFU42338.1"/>
    </source>
</evidence>
<keyword evidence="2" id="KW-1185">Reference proteome</keyword>
<reference evidence="1 2" key="1">
    <citation type="journal article" date="2010" name="BMC Genomics">
        <title>Genome sequence of the pattern forming Paenibacillus vortex bacterium reveals potential for thriving in complex environments.</title>
        <authorList>
            <person name="Sirota-Madi A."/>
            <person name="Olender T."/>
            <person name="Helman Y."/>
            <person name="Ingham C."/>
            <person name="Brainis I."/>
            <person name="Roth D."/>
            <person name="Hagi E."/>
            <person name="Brodsky L."/>
            <person name="Leshkowitz D."/>
            <person name="Galatenko V."/>
            <person name="Nikolaev V."/>
            <person name="Mugasimangalam R.C."/>
            <person name="Bransburg-Zabary S."/>
            <person name="Gutnick D.L."/>
            <person name="Lancet D."/>
            <person name="Ben-Jacob E."/>
        </authorList>
    </citation>
    <scope>NUCLEOTIDE SEQUENCE [LARGE SCALE GENOMIC DNA]</scope>
    <source>
        <strain evidence="1 2">V453</strain>
    </source>
</reference>